<dbReference type="GO" id="GO:0006897">
    <property type="term" value="P:endocytosis"/>
    <property type="evidence" value="ECO:0007669"/>
    <property type="project" value="TreeGrafter"/>
</dbReference>
<feature type="domain" description="Dynamin-type G" evidence="5">
    <location>
        <begin position="36"/>
        <end position="320"/>
    </location>
</feature>
<evidence type="ECO:0000256" key="1">
    <source>
        <dbReference type="ARBA" id="ARBA00022741"/>
    </source>
</evidence>
<dbReference type="GO" id="GO:0003924">
    <property type="term" value="F:GTPase activity"/>
    <property type="evidence" value="ECO:0007669"/>
    <property type="project" value="InterPro"/>
</dbReference>
<dbReference type="InterPro" id="IPR030381">
    <property type="entry name" value="G_DYNAMIN_dom"/>
</dbReference>
<dbReference type="Pfam" id="PF01031">
    <property type="entry name" value="Dynamin_M"/>
    <property type="match status" value="1"/>
</dbReference>
<dbReference type="SUPFAM" id="SSF52540">
    <property type="entry name" value="P-loop containing nucleoside triphosphate hydrolases"/>
    <property type="match status" value="1"/>
</dbReference>
<dbReference type="OrthoDB" id="415706at2759"/>
<dbReference type="PANTHER" id="PTHR11566:SF149">
    <property type="entry name" value="GTPASE, PUTATIVE (AFU_ORTHOLOGUE AFUA_6G11890)-RELATED"/>
    <property type="match status" value="1"/>
</dbReference>
<dbReference type="PROSITE" id="PS51388">
    <property type="entry name" value="GED"/>
    <property type="match status" value="1"/>
</dbReference>
<dbReference type="InterPro" id="IPR027417">
    <property type="entry name" value="P-loop_NTPase"/>
</dbReference>
<dbReference type="GO" id="GO:0005739">
    <property type="term" value="C:mitochondrion"/>
    <property type="evidence" value="ECO:0007669"/>
    <property type="project" value="TreeGrafter"/>
</dbReference>
<dbReference type="GO" id="GO:0016559">
    <property type="term" value="P:peroxisome fission"/>
    <property type="evidence" value="ECO:0007669"/>
    <property type="project" value="TreeGrafter"/>
</dbReference>
<comment type="caution">
    <text evidence="6">The sequence shown here is derived from an EMBL/GenBank/DDBJ whole genome shotgun (WGS) entry which is preliminary data.</text>
</comment>
<dbReference type="InterPro" id="IPR001401">
    <property type="entry name" value="Dynamin_GTPase"/>
</dbReference>
<dbReference type="CDD" id="cd08771">
    <property type="entry name" value="DLP_1"/>
    <property type="match status" value="1"/>
</dbReference>
<dbReference type="InterPro" id="IPR000375">
    <property type="entry name" value="Dynamin_stalk"/>
</dbReference>
<dbReference type="PROSITE" id="PS51718">
    <property type="entry name" value="G_DYNAMIN_2"/>
    <property type="match status" value="1"/>
</dbReference>
<dbReference type="InterPro" id="IPR045063">
    <property type="entry name" value="Dynamin_N"/>
</dbReference>
<reference evidence="6" key="1">
    <citation type="journal article" date="2020" name="Stud. Mycol.">
        <title>101 Dothideomycetes genomes: a test case for predicting lifestyles and emergence of pathogens.</title>
        <authorList>
            <person name="Haridas S."/>
            <person name="Albert R."/>
            <person name="Binder M."/>
            <person name="Bloem J."/>
            <person name="Labutti K."/>
            <person name="Salamov A."/>
            <person name="Andreopoulos B."/>
            <person name="Baker S."/>
            <person name="Barry K."/>
            <person name="Bills G."/>
            <person name="Bluhm B."/>
            <person name="Cannon C."/>
            <person name="Castanera R."/>
            <person name="Culley D."/>
            <person name="Daum C."/>
            <person name="Ezra D."/>
            <person name="Gonzalez J."/>
            <person name="Henrissat B."/>
            <person name="Kuo A."/>
            <person name="Liang C."/>
            <person name="Lipzen A."/>
            <person name="Lutzoni F."/>
            <person name="Magnuson J."/>
            <person name="Mondo S."/>
            <person name="Nolan M."/>
            <person name="Ohm R."/>
            <person name="Pangilinan J."/>
            <person name="Park H.-J."/>
            <person name="Ramirez L."/>
            <person name="Alfaro M."/>
            <person name="Sun H."/>
            <person name="Tritt A."/>
            <person name="Yoshinaga Y."/>
            <person name="Zwiers L.-H."/>
            <person name="Turgeon B."/>
            <person name="Goodwin S."/>
            <person name="Spatafora J."/>
            <person name="Crous P."/>
            <person name="Grigoriev I."/>
        </authorList>
    </citation>
    <scope>NUCLEOTIDE SEQUENCE</scope>
    <source>
        <strain evidence="6">CBS 116435</strain>
    </source>
</reference>
<dbReference type="Gene3D" id="1.20.120.1240">
    <property type="entry name" value="Dynamin, middle domain"/>
    <property type="match status" value="1"/>
</dbReference>
<dbReference type="FunFam" id="3.40.50.300:FF:001425">
    <property type="entry name" value="Dynamin GTPase, putative"/>
    <property type="match status" value="1"/>
</dbReference>
<dbReference type="PRINTS" id="PR00195">
    <property type="entry name" value="DYNAMIN"/>
</dbReference>
<dbReference type="Proteomes" id="UP000799441">
    <property type="component" value="Unassembled WGS sequence"/>
</dbReference>
<evidence type="ECO:0000256" key="2">
    <source>
        <dbReference type="ARBA" id="ARBA00023134"/>
    </source>
</evidence>
<dbReference type="InterPro" id="IPR022812">
    <property type="entry name" value="Dynamin"/>
</dbReference>
<dbReference type="GO" id="GO:0005874">
    <property type="term" value="C:microtubule"/>
    <property type="evidence" value="ECO:0007669"/>
    <property type="project" value="TreeGrafter"/>
</dbReference>
<evidence type="ECO:0000313" key="6">
    <source>
        <dbReference type="EMBL" id="KAF2722748.1"/>
    </source>
</evidence>
<feature type="region of interest" description="Disordered" evidence="3">
    <location>
        <begin position="703"/>
        <end position="723"/>
    </location>
</feature>
<accession>A0A9P4Q8W2</accession>
<dbReference type="GO" id="GO:0008017">
    <property type="term" value="F:microtubule binding"/>
    <property type="evidence" value="ECO:0007669"/>
    <property type="project" value="TreeGrafter"/>
</dbReference>
<dbReference type="SMART" id="SM00053">
    <property type="entry name" value="DYNc"/>
    <property type="match status" value="1"/>
</dbReference>
<proteinExistence type="predicted"/>
<gene>
    <name evidence="6" type="ORF">K431DRAFT_221474</name>
</gene>
<evidence type="ECO:0000313" key="7">
    <source>
        <dbReference type="Proteomes" id="UP000799441"/>
    </source>
</evidence>
<name>A0A9P4Q8W2_9PEZI</name>
<keyword evidence="7" id="KW-1185">Reference proteome</keyword>
<dbReference type="GO" id="GO:0016020">
    <property type="term" value="C:membrane"/>
    <property type="evidence" value="ECO:0007669"/>
    <property type="project" value="TreeGrafter"/>
</dbReference>
<evidence type="ECO:0000259" key="5">
    <source>
        <dbReference type="PROSITE" id="PS51718"/>
    </source>
</evidence>
<feature type="domain" description="GED" evidence="4">
    <location>
        <begin position="609"/>
        <end position="700"/>
    </location>
</feature>
<sequence>MASKEENLQLASIHKAADIRILDDIDSLRFHGISHYVSLPQLVVCGDQSSGKSSVLEAISGVPFPTKDNLCTRFATEVILRRTTSTQVCVSISPGPGKEAGQAQRLSQFSRGLESLDQFEGMVELAKEAMGLASGNMAFCDDVLRVEISGPDRPHLTIVDLPGLIHSENKAQSSTDVTVVKDLVHRYMSKNRSVILAIVSAKNDYANQIVLKMAREVDSHGTRTLGIITKPDTLPVGSESETGFFNLGKNDDITFKLGWHVLRNRDYDHRYSTSEERDQIEKDFFENGIWRDMPRSSVGIATLRSRLSKVLLAQIKSELPHLVGEIEKGLDESRQELRKLGPSRKSIDEQRMFLLNVGQVYQTITKAAVDGVYEDSFFGSPRSSTGYTKRLRAVVQNCNLAFAEDMRLRGHYYDISPGSSKESPIAEPPLKVSRTQFLDHTKELLRRSRGRELPGTFNPLIIADLFHEQSQPWKDLAEAHVQSVWDAARSFLDLVMGHLAQDQTADAILHDLIDPPMQECLEKLRQFTQMQLNVYAKGHPITYNHYFTETVQKVRASRMEDELTQRLRKFMGLKEGEVLEELSFSKLKKSTLVSALSIRNEVDMDRYACSEAVDCMLSFYKVAMKTIVDNIAMHGIENILVQVLPAFLSPTRIAQMDVAEVQRIAQESTENTARRESLSKRISCLENGLETCRKHLVRQSIGKSSDSIDGRTSQPKQCLTSNN</sequence>
<keyword evidence="1" id="KW-0547">Nucleotide-binding</keyword>
<dbReference type="Pfam" id="PF00350">
    <property type="entry name" value="Dynamin_N"/>
    <property type="match status" value="1"/>
</dbReference>
<dbReference type="GO" id="GO:0000266">
    <property type="term" value="P:mitochondrial fission"/>
    <property type="evidence" value="ECO:0007669"/>
    <property type="project" value="TreeGrafter"/>
</dbReference>
<dbReference type="InterPro" id="IPR020850">
    <property type="entry name" value="GED_dom"/>
</dbReference>
<dbReference type="GO" id="GO:0005525">
    <property type="term" value="F:GTP binding"/>
    <property type="evidence" value="ECO:0007669"/>
    <property type="project" value="InterPro"/>
</dbReference>
<dbReference type="AlphaFoldDB" id="A0A9P4Q8W2"/>
<dbReference type="GO" id="GO:0048312">
    <property type="term" value="P:intracellular distribution of mitochondria"/>
    <property type="evidence" value="ECO:0007669"/>
    <property type="project" value="TreeGrafter"/>
</dbReference>
<evidence type="ECO:0000256" key="3">
    <source>
        <dbReference type="SAM" id="MobiDB-lite"/>
    </source>
</evidence>
<dbReference type="PANTHER" id="PTHR11566">
    <property type="entry name" value="DYNAMIN"/>
    <property type="match status" value="1"/>
</dbReference>
<dbReference type="Gene3D" id="3.40.50.300">
    <property type="entry name" value="P-loop containing nucleotide triphosphate hydrolases"/>
    <property type="match status" value="1"/>
</dbReference>
<organism evidence="6 7">
    <name type="scientific">Polychaeton citri CBS 116435</name>
    <dbReference type="NCBI Taxonomy" id="1314669"/>
    <lineage>
        <taxon>Eukaryota</taxon>
        <taxon>Fungi</taxon>
        <taxon>Dikarya</taxon>
        <taxon>Ascomycota</taxon>
        <taxon>Pezizomycotina</taxon>
        <taxon>Dothideomycetes</taxon>
        <taxon>Dothideomycetidae</taxon>
        <taxon>Capnodiales</taxon>
        <taxon>Capnodiaceae</taxon>
        <taxon>Polychaeton</taxon>
    </lineage>
</organism>
<keyword evidence="2" id="KW-0342">GTP-binding</keyword>
<protein>
    <submittedName>
        <fullName evidence="6">Dynamin family protein</fullName>
    </submittedName>
</protein>
<evidence type="ECO:0000259" key="4">
    <source>
        <dbReference type="PROSITE" id="PS51388"/>
    </source>
</evidence>
<dbReference type="EMBL" id="MU003780">
    <property type="protein sequence ID" value="KAF2722748.1"/>
    <property type="molecule type" value="Genomic_DNA"/>
</dbReference>